<dbReference type="OrthoDB" id="9812818at2"/>
<accession>A0A2V3WDU9</accession>
<dbReference type="InterPro" id="IPR053707">
    <property type="entry name" value="UPF0637_domain_sf"/>
</dbReference>
<dbReference type="Pfam" id="PF06335">
    <property type="entry name" value="DUF1054"/>
    <property type="match status" value="1"/>
</dbReference>
<organism evidence="2 3">
    <name type="scientific">Pseudogracilibacillus auburnensis</name>
    <dbReference type="NCBI Taxonomy" id="1494959"/>
    <lineage>
        <taxon>Bacteria</taxon>
        <taxon>Bacillati</taxon>
        <taxon>Bacillota</taxon>
        <taxon>Bacilli</taxon>
        <taxon>Bacillales</taxon>
        <taxon>Bacillaceae</taxon>
        <taxon>Pseudogracilibacillus</taxon>
    </lineage>
</organism>
<gene>
    <name evidence="2" type="ORF">DFR56_10647</name>
</gene>
<sequence length="206" mass="24142">MVFQGFTKTDFETFHIEGLYPRMEAIQQRIQPKFHEIGSILTDDLTAMVGSEMYLHIARHARRTVNPPQDTWLAIAGNKRGYKKHPHFQVGLWDDRVFIWLAYIYELPEKVKIAKSFLKNIDIIKSLPNDFVISLDHMKKDATSINEIDLNAALERFRDVKKAEFLIGKQLFPSNPILENGDEFIELVKNTYRQLIPIYRLSYKED</sequence>
<keyword evidence="3" id="KW-1185">Reference proteome</keyword>
<dbReference type="Proteomes" id="UP000247978">
    <property type="component" value="Unassembled WGS sequence"/>
</dbReference>
<name>A0A2V3WDU9_9BACI</name>
<dbReference type="EMBL" id="QJJQ01000006">
    <property type="protein sequence ID" value="PXW86979.1"/>
    <property type="molecule type" value="Genomic_DNA"/>
</dbReference>
<proteinExistence type="inferred from homology"/>
<dbReference type="HAMAP" id="MF_01851">
    <property type="entry name" value="UPF0637"/>
    <property type="match status" value="1"/>
</dbReference>
<dbReference type="AlphaFoldDB" id="A0A2V3WDU9"/>
<comment type="caution">
    <text evidence="2">The sequence shown here is derived from an EMBL/GenBank/DDBJ whole genome shotgun (WGS) entry which is preliminary data.</text>
</comment>
<dbReference type="InterPro" id="IPR009403">
    <property type="entry name" value="UPF0637"/>
</dbReference>
<protein>
    <recommendedName>
        <fullName evidence="1">UPF0637 protein DFR56_10647</fullName>
    </recommendedName>
</protein>
<dbReference type="Gene3D" id="3.30.930.20">
    <property type="entry name" value="Protein of unknown function DUF1054"/>
    <property type="match status" value="1"/>
</dbReference>
<reference evidence="2 3" key="1">
    <citation type="submission" date="2018-05" db="EMBL/GenBank/DDBJ databases">
        <title>Genomic Encyclopedia of Type Strains, Phase IV (KMG-IV): sequencing the most valuable type-strain genomes for metagenomic binning, comparative biology and taxonomic classification.</title>
        <authorList>
            <person name="Goeker M."/>
        </authorList>
    </citation>
    <scope>NUCLEOTIDE SEQUENCE [LARGE SCALE GENOMIC DNA]</scope>
    <source>
        <strain evidence="2 3">DSM 28556</strain>
    </source>
</reference>
<evidence type="ECO:0000313" key="3">
    <source>
        <dbReference type="Proteomes" id="UP000247978"/>
    </source>
</evidence>
<dbReference type="PIRSF" id="PIRSF021332">
    <property type="entry name" value="DUF1054"/>
    <property type="match status" value="1"/>
</dbReference>
<comment type="similarity">
    <text evidence="1">Belongs to the UPF0637 family.</text>
</comment>
<evidence type="ECO:0000256" key="1">
    <source>
        <dbReference type="HAMAP-Rule" id="MF_01851"/>
    </source>
</evidence>
<dbReference type="SUPFAM" id="SSF142913">
    <property type="entry name" value="YktB/PF0168-like"/>
    <property type="match status" value="1"/>
</dbReference>
<dbReference type="RefSeq" id="WP_110395220.1">
    <property type="nucleotide sequence ID" value="NZ_JADIJL010000041.1"/>
</dbReference>
<evidence type="ECO:0000313" key="2">
    <source>
        <dbReference type="EMBL" id="PXW86979.1"/>
    </source>
</evidence>